<dbReference type="InterPro" id="IPR037923">
    <property type="entry name" value="HTH-like"/>
</dbReference>
<proteinExistence type="predicted"/>
<gene>
    <name evidence="4" type="ORF">M3P05_06580</name>
</gene>
<accession>A0ABT0PE70</accession>
<dbReference type="Pfam" id="PF02311">
    <property type="entry name" value="AraC_binding"/>
    <property type="match status" value="1"/>
</dbReference>
<comment type="caution">
    <text evidence="4">The sequence shown here is derived from an EMBL/GenBank/DDBJ whole genome shotgun (WGS) entry which is preliminary data.</text>
</comment>
<evidence type="ECO:0000313" key="4">
    <source>
        <dbReference type="EMBL" id="MCL6269605.1"/>
    </source>
</evidence>
<feature type="domain" description="AraC-type arabinose-binding/dimerisation" evidence="3">
    <location>
        <begin position="9"/>
        <end position="82"/>
    </location>
</feature>
<keyword evidence="2" id="KW-0812">Transmembrane</keyword>
<evidence type="ECO:0000313" key="5">
    <source>
        <dbReference type="Proteomes" id="UP001203338"/>
    </source>
</evidence>
<protein>
    <submittedName>
        <fullName evidence="4">AraC family ligand binding domain-containing protein</fullName>
    </submittedName>
</protein>
<feature type="transmembrane region" description="Helical" evidence="2">
    <location>
        <begin position="82"/>
        <end position="99"/>
    </location>
</feature>
<reference evidence="4 5" key="1">
    <citation type="submission" date="2022-05" db="EMBL/GenBank/DDBJ databases">
        <authorList>
            <person name="Park J.-S."/>
        </authorList>
    </citation>
    <scope>NUCLEOTIDE SEQUENCE [LARGE SCALE GENOMIC DNA]</scope>
    <source>
        <strain evidence="4 5">2012CJ34-2</strain>
    </source>
</reference>
<name>A0ABT0PE70_9GAMM</name>
<dbReference type="SUPFAM" id="SSF51215">
    <property type="entry name" value="Regulatory protein AraC"/>
    <property type="match status" value="1"/>
</dbReference>
<sequence>MLDASYRQCFSHHCHEGYTFGIIEKGTQKFYRTGTNNLAPAGSIILINADDTHNGQADTKEGSAYKALHPLQEQFEQISRKLAATVFLPTLLSLLFMITDC</sequence>
<evidence type="ECO:0000256" key="1">
    <source>
        <dbReference type="ARBA" id="ARBA00023125"/>
    </source>
</evidence>
<evidence type="ECO:0000256" key="2">
    <source>
        <dbReference type="SAM" id="Phobius"/>
    </source>
</evidence>
<dbReference type="Proteomes" id="UP001203338">
    <property type="component" value="Unassembled WGS sequence"/>
</dbReference>
<organism evidence="4 5">
    <name type="scientific">Parendozoicomonas callyspongiae</name>
    <dbReference type="NCBI Taxonomy" id="2942213"/>
    <lineage>
        <taxon>Bacteria</taxon>
        <taxon>Pseudomonadati</taxon>
        <taxon>Pseudomonadota</taxon>
        <taxon>Gammaproteobacteria</taxon>
        <taxon>Oceanospirillales</taxon>
        <taxon>Endozoicomonadaceae</taxon>
        <taxon>Parendozoicomonas</taxon>
    </lineage>
</organism>
<dbReference type="RefSeq" id="WP_249698659.1">
    <property type="nucleotide sequence ID" value="NZ_JAMFLX010000006.1"/>
</dbReference>
<keyword evidence="2" id="KW-1133">Transmembrane helix</keyword>
<dbReference type="InterPro" id="IPR003313">
    <property type="entry name" value="AraC-bd"/>
</dbReference>
<dbReference type="EMBL" id="JAMFLX010000006">
    <property type="protein sequence ID" value="MCL6269605.1"/>
    <property type="molecule type" value="Genomic_DNA"/>
</dbReference>
<keyword evidence="5" id="KW-1185">Reference proteome</keyword>
<keyword evidence="2" id="KW-0472">Membrane</keyword>
<evidence type="ECO:0000259" key="3">
    <source>
        <dbReference type="Pfam" id="PF02311"/>
    </source>
</evidence>
<keyword evidence="1" id="KW-0238">DNA-binding</keyword>